<keyword evidence="5 9" id="KW-1133">Transmembrane helix</keyword>
<evidence type="ECO:0000313" key="12">
    <source>
        <dbReference type="Proteomes" id="UP000001075"/>
    </source>
</evidence>
<dbReference type="Proteomes" id="UP000001075">
    <property type="component" value="Unassembled WGS sequence"/>
</dbReference>
<dbReference type="GO" id="GO:0005765">
    <property type="term" value="C:lysosomal membrane"/>
    <property type="evidence" value="ECO:0007669"/>
    <property type="project" value="UniProtKB-SubCell"/>
</dbReference>
<dbReference type="AlphaFoldDB" id="G3I3I3"/>
<evidence type="ECO:0000313" key="11">
    <source>
        <dbReference type="EMBL" id="EGW12569.1"/>
    </source>
</evidence>
<comment type="caution">
    <text evidence="8">Lacks conserved residue(s) required for the propagation of feature annotation.</text>
</comment>
<dbReference type="PANTHER" id="PTHR11506">
    <property type="entry name" value="LYSOSOME-ASSOCIATED MEMBRANE GLYCOPROTEIN"/>
    <property type="match status" value="1"/>
</dbReference>
<dbReference type="InParanoid" id="G3I3I3"/>
<keyword evidence="8" id="KW-0458">Lysosome</keyword>
<dbReference type="Gene3D" id="2.40.160.110">
    <property type="match status" value="1"/>
</dbReference>
<sequence length="91" mass="10255">MVMFETVVGHSFKCVSEQRIQLSAQLQMKTTNIRLQAFDFEGDCFGNVDECLSDYTVVLPVVGAIVVVLCIVGLAVYKIRQRHQSLGYQRI</sequence>
<evidence type="ECO:0000259" key="10">
    <source>
        <dbReference type="Pfam" id="PF01299"/>
    </source>
</evidence>
<keyword evidence="6 8" id="KW-0472">Membrane</keyword>
<gene>
    <name evidence="11" type="ORF">I79_017991</name>
</gene>
<evidence type="ECO:0000256" key="1">
    <source>
        <dbReference type="ARBA" id="ARBA00004530"/>
    </source>
</evidence>
<keyword evidence="7" id="KW-0325">Glycoprotein</keyword>
<keyword evidence="4" id="KW-0967">Endosome</keyword>
<feature type="domain" description="Lysosome-associated membrane glycoprotein 2-like luminal" evidence="10">
    <location>
        <begin position="1"/>
        <end position="41"/>
    </location>
</feature>
<accession>G3I3I3</accession>
<protein>
    <submittedName>
        <fullName evidence="11">Lysosome-associated membrane glycoprotein 3</fullName>
    </submittedName>
</protein>
<keyword evidence="2 8" id="KW-0812">Transmembrane</keyword>
<evidence type="ECO:0000256" key="4">
    <source>
        <dbReference type="ARBA" id="ARBA00022753"/>
    </source>
</evidence>
<dbReference type="GO" id="GO:0072594">
    <property type="term" value="P:establishment of protein localization to organelle"/>
    <property type="evidence" value="ECO:0007669"/>
    <property type="project" value="TreeGrafter"/>
</dbReference>
<evidence type="ECO:0000256" key="5">
    <source>
        <dbReference type="ARBA" id="ARBA00022989"/>
    </source>
</evidence>
<evidence type="ECO:0000256" key="3">
    <source>
        <dbReference type="ARBA" id="ARBA00022729"/>
    </source>
</evidence>
<comment type="subcellular location">
    <subcellularLocation>
        <location evidence="1">Endosome membrane</location>
        <topology evidence="1">Single-pass type I membrane protein</topology>
    </subcellularLocation>
    <subcellularLocation>
        <location evidence="8">Lysosome membrane</location>
        <topology evidence="8">Single-pass type I membrane protein</topology>
    </subcellularLocation>
</comment>
<reference evidence="12" key="1">
    <citation type="journal article" date="2011" name="Nat. Biotechnol.">
        <title>The genomic sequence of the Chinese hamster ovary (CHO)-K1 cell line.</title>
        <authorList>
            <person name="Xu X."/>
            <person name="Nagarajan H."/>
            <person name="Lewis N.E."/>
            <person name="Pan S."/>
            <person name="Cai Z."/>
            <person name="Liu X."/>
            <person name="Chen W."/>
            <person name="Xie M."/>
            <person name="Wang W."/>
            <person name="Hammond S."/>
            <person name="Andersen M.R."/>
            <person name="Neff N."/>
            <person name="Passarelli B."/>
            <person name="Koh W."/>
            <person name="Fan H.C."/>
            <person name="Wang J."/>
            <person name="Gui Y."/>
            <person name="Lee K.H."/>
            <person name="Betenbaugh M.J."/>
            <person name="Quake S.R."/>
            <person name="Famili I."/>
            <person name="Palsson B.O."/>
            <person name="Wang J."/>
        </authorList>
    </citation>
    <scope>NUCLEOTIDE SEQUENCE [LARGE SCALE GENOMIC DNA]</scope>
    <source>
        <strain evidence="12">CHO K1 cell line</strain>
    </source>
</reference>
<feature type="disulfide bond" evidence="8">
    <location>
        <begin position="14"/>
        <end position="51"/>
    </location>
</feature>
<dbReference type="GO" id="GO:0031902">
    <property type="term" value="C:late endosome membrane"/>
    <property type="evidence" value="ECO:0007669"/>
    <property type="project" value="TreeGrafter"/>
</dbReference>
<organism evidence="11 12">
    <name type="scientific">Cricetulus griseus</name>
    <name type="common">Chinese hamster</name>
    <name type="synonym">Cricetulus barabensis griseus</name>
    <dbReference type="NCBI Taxonomy" id="10029"/>
    <lineage>
        <taxon>Eukaryota</taxon>
        <taxon>Metazoa</taxon>
        <taxon>Chordata</taxon>
        <taxon>Craniata</taxon>
        <taxon>Vertebrata</taxon>
        <taxon>Euteleostomi</taxon>
        <taxon>Mammalia</taxon>
        <taxon>Eutheria</taxon>
        <taxon>Euarchontoglires</taxon>
        <taxon>Glires</taxon>
        <taxon>Rodentia</taxon>
        <taxon>Myomorpha</taxon>
        <taxon>Muroidea</taxon>
        <taxon>Cricetidae</taxon>
        <taxon>Cricetinae</taxon>
        <taxon>Cricetulus</taxon>
    </lineage>
</organism>
<keyword evidence="3" id="KW-0732">Signal</keyword>
<dbReference type="PANTHER" id="PTHR11506:SF30">
    <property type="entry name" value="LYSOSOME-ASSOCIATED MEMBRANE GLYCOPROTEIN 3"/>
    <property type="match status" value="1"/>
</dbReference>
<evidence type="ECO:0000256" key="6">
    <source>
        <dbReference type="ARBA" id="ARBA00023136"/>
    </source>
</evidence>
<dbReference type="Pfam" id="PF01299">
    <property type="entry name" value="Lamp2-like_luminal"/>
    <property type="match status" value="1"/>
</dbReference>
<dbReference type="PROSITE" id="PS51407">
    <property type="entry name" value="LAMP_3"/>
    <property type="match status" value="1"/>
</dbReference>
<name>G3I3I3_CRIGR</name>
<comment type="similarity">
    <text evidence="8">Belongs to the LAMP family.</text>
</comment>
<dbReference type="InterPro" id="IPR048528">
    <property type="entry name" value="Lamp2-like_luminal"/>
</dbReference>
<evidence type="ECO:0000256" key="2">
    <source>
        <dbReference type="ARBA" id="ARBA00022692"/>
    </source>
</evidence>
<feature type="transmembrane region" description="Helical" evidence="9">
    <location>
        <begin position="57"/>
        <end position="77"/>
    </location>
</feature>
<evidence type="ECO:0000256" key="9">
    <source>
        <dbReference type="SAM" id="Phobius"/>
    </source>
</evidence>
<dbReference type="EMBL" id="JH001185">
    <property type="protein sequence ID" value="EGW12569.1"/>
    <property type="molecule type" value="Genomic_DNA"/>
</dbReference>
<evidence type="ECO:0000256" key="8">
    <source>
        <dbReference type="PROSITE-ProRule" id="PRU00740"/>
    </source>
</evidence>
<keyword evidence="8" id="KW-1015">Disulfide bond</keyword>
<proteinExistence type="inferred from homology"/>
<dbReference type="STRING" id="10029.G3I3I3"/>
<dbReference type="InterPro" id="IPR002000">
    <property type="entry name" value="Lysosome-assoc_membr_glycop"/>
</dbReference>
<evidence type="ECO:0000256" key="7">
    <source>
        <dbReference type="ARBA" id="ARBA00023180"/>
    </source>
</evidence>
<dbReference type="GO" id="GO:0005886">
    <property type="term" value="C:plasma membrane"/>
    <property type="evidence" value="ECO:0007669"/>
    <property type="project" value="TreeGrafter"/>
</dbReference>